<evidence type="ECO:0000313" key="1">
    <source>
        <dbReference type="EMBL" id="KAF6021461.1"/>
    </source>
</evidence>
<accession>A0A7J7J7D9</accession>
<name>A0A7J7J7D9_BUGNE</name>
<protein>
    <submittedName>
        <fullName evidence="1">Uncharacterized protein</fullName>
    </submittedName>
</protein>
<dbReference type="Proteomes" id="UP000593567">
    <property type="component" value="Unassembled WGS sequence"/>
</dbReference>
<gene>
    <name evidence="1" type="ORF">EB796_020233</name>
</gene>
<evidence type="ECO:0000313" key="2">
    <source>
        <dbReference type="Proteomes" id="UP000593567"/>
    </source>
</evidence>
<reference evidence="1" key="1">
    <citation type="submission" date="2020-06" db="EMBL/GenBank/DDBJ databases">
        <title>Draft genome of Bugula neritina, a colonial animal packing powerful symbionts and potential medicines.</title>
        <authorList>
            <person name="Rayko M."/>
        </authorList>
    </citation>
    <scope>NUCLEOTIDE SEQUENCE [LARGE SCALE GENOMIC DNA]</scope>
    <source>
        <strain evidence="1">Kwan_BN1</strain>
    </source>
</reference>
<keyword evidence="2" id="KW-1185">Reference proteome</keyword>
<comment type="caution">
    <text evidence="1">The sequence shown here is derived from an EMBL/GenBank/DDBJ whole genome shotgun (WGS) entry which is preliminary data.</text>
</comment>
<organism evidence="1 2">
    <name type="scientific">Bugula neritina</name>
    <name type="common">Brown bryozoan</name>
    <name type="synonym">Sertularia neritina</name>
    <dbReference type="NCBI Taxonomy" id="10212"/>
    <lineage>
        <taxon>Eukaryota</taxon>
        <taxon>Metazoa</taxon>
        <taxon>Spiralia</taxon>
        <taxon>Lophotrochozoa</taxon>
        <taxon>Bryozoa</taxon>
        <taxon>Gymnolaemata</taxon>
        <taxon>Cheilostomatida</taxon>
        <taxon>Flustrina</taxon>
        <taxon>Buguloidea</taxon>
        <taxon>Bugulidae</taxon>
        <taxon>Bugula</taxon>
    </lineage>
</organism>
<dbReference type="EMBL" id="VXIV02003032">
    <property type="protein sequence ID" value="KAF6021461.1"/>
    <property type="molecule type" value="Genomic_DNA"/>
</dbReference>
<proteinExistence type="predicted"/>
<sequence length="99" mass="10678">MVTGSCQHGATVLDEALVDPYGRVDRSHGRLAEDRLYPAEQETGSLEIIAGSHMTEGSRAVAVQGQRVVVVRACRADGEVLDGVADMLTMERDLELNPK</sequence>
<dbReference type="AlphaFoldDB" id="A0A7J7J7D9"/>